<dbReference type="SUPFAM" id="SSF52402">
    <property type="entry name" value="Adenine nucleotide alpha hydrolases-like"/>
    <property type="match status" value="1"/>
</dbReference>
<dbReference type="SMR" id="A0A0V0HEB7"/>
<proteinExistence type="predicted"/>
<dbReference type="InterPro" id="IPR006016">
    <property type="entry name" value="UspA"/>
</dbReference>
<organism evidence="2">
    <name type="scientific">Solanum chacoense</name>
    <name type="common">Chaco potato</name>
    <dbReference type="NCBI Taxonomy" id="4108"/>
    <lineage>
        <taxon>Eukaryota</taxon>
        <taxon>Viridiplantae</taxon>
        <taxon>Streptophyta</taxon>
        <taxon>Embryophyta</taxon>
        <taxon>Tracheophyta</taxon>
        <taxon>Spermatophyta</taxon>
        <taxon>Magnoliopsida</taxon>
        <taxon>eudicotyledons</taxon>
        <taxon>Gunneridae</taxon>
        <taxon>Pentapetalae</taxon>
        <taxon>asterids</taxon>
        <taxon>lamiids</taxon>
        <taxon>Solanales</taxon>
        <taxon>Solanaceae</taxon>
        <taxon>Solanoideae</taxon>
        <taxon>Solaneae</taxon>
        <taxon>Solanum</taxon>
    </lineage>
</organism>
<accession>A0A0V0HEB7</accession>
<dbReference type="AlphaFoldDB" id="A0A0V0HEB7"/>
<dbReference type="InterPro" id="IPR014729">
    <property type="entry name" value="Rossmann-like_a/b/a_fold"/>
</dbReference>
<reference evidence="2" key="1">
    <citation type="submission" date="2015-12" db="EMBL/GenBank/DDBJ databases">
        <title>Gene expression during late stages of embryo sac development: a critical building block for successful pollen-pistil interactions.</title>
        <authorList>
            <person name="Liu Y."/>
            <person name="Joly V."/>
            <person name="Sabar M."/>
            <person name="Matton D.P."/>
        </authorList>
    </citation>
    <scope>NUCLEOTIDE SEQUENCE</scope>
</reference>
<name>A0A0V0HEB7_SOLCH</name>
<sequence>MDVRKIVVVVEDVEIARTALQWTLQNLLRYGDIITLLHIFSITRSKSKKKLRLLRLQGFQLALSFQDICNNFFNTKTEIVVTQGDQDGGKIGAMVREIGASTLVAGLHEQSFLYRLAMSHNHIASNLNCKVLAIKQPTPLMTTGTRTKTRTICFQDSSTNMDFSQIEINALSFPEVIPPKIPYQICPDRHSIIWRSRRSMVKKKLINSE</sequence>
<dbReference type="Pfam" id="PF00582">
    <property type="entry name" value="Usp"/>
    <property type="match status" value="1"/>
</dbReference>
<dbReference type="EMBL" id="GEDG01021428">
    <property type="protein sequence ID" value="JAP18314.1"/>
    <property type="molecule type" value="Transcribed_RNA"/>
</dbReference>
<protein>
    <submittedName>
        <fullName evidence="2">Putative D-amino acid dehydrogenase small subunit-like</fullName>
    </submittedName>
</protein>
<dbReference type="PANTHER" id="PTHR47848:SF4">
    <property type="entry name" value="UNIVERSAL STRESS PROTEIN FAMILY PROTEIN"/>
    <property type="match status" value="1"/>
</dbReference>
<dbReference type="Gene3D" id="3.40.50.620">
    <property type="entry name" value="HUPs"/>
    <property type="match status" value="1"/>
</dbReference>
<dbReference type="PANTHER" id="PTHR47848">
    <property type="entry name" value="ADENINE NUCLEOTIDE ALPHA HYDROLASES-LIKE SUPERFAMILY PROTEIN"/>
    <property type="match status" value="1"/>
</dbReference>
<evidence type="ECO:0000313" key="2">
    <source>
        <dbReference type="EMBL" id="JAP18314.1"/>
    </source>
</evidence>
<feature type="domain" description="UspA" evidence="1">
    <location>
        <begin position="4"/>
        <end position="135"/>
    </location>
</feature>
<evidence type="ECO:0000259" key="1">
    <source>
        <dbReference type="Pfam" id="PF00582"/>
    </source>
</evidence>